<dbReference type="Pfam" id="PF01699">
    <property type="entry name" value="Na_Ca_ex"/>
    <property type="match status" value="1"/>
</dbReference>
<dbReference type="InterPro" id="IPR004713">
    <property type="entry name" value="CaH_exchang"/>
</dbReference>
<dbReference type="InterPro" id="IPR002048">
    <property type="entry name" value="EF_hand_dom"/>
</dbReference>
<keyword evidence="3 8" id="KW-0812">Transmembrane</keyword>
<reference evidence="10" key="1">
    <citation type="submission" date="2020-06" db="EMBL/GenBank/DDBJ databases">
        <authorList>
            <consortium name="Plant Systems Biology data submission"/>
        </authorList>
    </citation>
    <scope>NUCLEOTIDE SEQUENCE</scope>
    <source>
        <strain evidence="10">D6</strain>
    </source>
</reference>
<keyword evidence="11" id="KW-1185">Reference proteome</keyword>
<feature type="transmembrane region" description="Helical" evidence="8">
    <location>
        <begin position="503"/>
        <end position="521"/>
    </location>
</feature>
<keyword evidence="7 8" id="KW-0472">Membrane</keyword>
<dbReference type="GO" id="GO:0006874">
    <property type="term" value="P:intracellular calcium ion homeostasis"/>
    <property type="evidence" value="ECO:0007669"/>
    <property type="project" value="TreeGrafter"/>
</dbReference>
<feature type="transmembrane region" description="Helical" evidence="8">
    <location>
        <begin position="437"/>
        <end position="460"/>
    </location>
</feature>
<feature type="transmembrane region" description="Helical" evidence="8">
    <location>
        <begin position="12"/>
        <end position="27"/>
    </location>
</feature>
<dbReference type="PANTHER" id="PTHR31503">
    <property type="entry name" value="VACUOLAR CALCIUM ION TRANSPORTER"/>
    <property type="match status" value="1"/>
</dbReference>
<organism evidence="10 11">
    <name type="scientific">Seminavis robusta</name>
    <dbReference type="NCBI Taxonomy" id="568900"/>
    <lineage>
        <taxon>Eukaryota</taxon>
        <taxon>Sar</taxon>
        <taxon>Stramenopiles</taxon>
        <taxon>Ochrophyta</taxon>
        <taxon>Bacillariophyta</taxon>
        <taxon>Bacillariophyceae</taxon>
        <taxon>Bacillariophycidae</taxon>
        <taxon>Naviculales</taxon>
        <taxon>Naviculaceae</taxon>
        <taxon>Seminavis</taxon>
    </lineage>
</organism>
<dbReference type="PROSITE" id="PS50222">
    <property type="entry name" value="EF_HAND_2"/>
    <property type="match status" value="2"/>
</dbReference>
<evidence type="ECO:0000256" key="6">
    <source>
        <dbReference type="ARBA" id="ARBA00023065"/>
    </source>
</evidence>
<dbReference type="PANTHER" id="PTHR31503:SF36">
    <property type="entry name" value="SODIUM_CALCIUM EXCHANGER MEMBRANE REGION DOMAIN-CONTAINING PROTEIN"/>
    <property type="match status" value="1"/>
</dbReference>
<keyword evidence="4" id="KW-0106">Calcium</keyword>
<feature type="domain" description="EF-hand" evidence="9">
    <location>
        <begin position="275"/>
        <end position="310"/>
    </location>
</feature>
<evidence type="ECO:0000256" key="8">
    <source>
        <dbReference type="SAM" id="Phobius"/>
    </source>
</evidence>
<feature type="domain" description="EF-hand" evidence="9">
    <location>
        <begin position="311"/>
        <end position="346"/>
    </location>
</feature>
<dbReference type="GO" id="GO:0016020">
    <property type="term" value="C:membrane"/>
    <property type="evidence" value="ECO:0007669"/>
    <property type="project" value="InterPro"/>
</dbReference>
<dbReference type="GO" id="GO:0012505">
    <property type="term" value="C:endomembrane system"/>
    <property type="evidence" value="ECO:0007669"/>
    <property type="project" value="UniProtKB-SubCell"/>
</dbReference>
<dbReference type="PROSITE" id="PS00018">
    <property type="entry name" value="EF_HAND_1"/>
    <property type="match status" value="1"/>
</dbReference>
<feature type="transmembrane region" description="Helical" evidence="8">
    <location>
        <begin position="472"/>
        <end position="497"/>
    </location>
</feature>
<accession>A0A9N8DGS0</accession>
<keyword evidence="2" id="KW-0813">Transport</keyword>
<dbReference type="GO" id="GO:0005509">
    <property type="term" value="F:calcium ion binding"/>
    <property type="evidence" value="ECO:0007669"/>
    <property type="project" value="InterPro"/>
</dbReference>
<feature type="transmembrane region" description="Helical" evidence="8">
    <location>
        <begin position="39"/>
        <end position="61"/>
    </location>
</feature>
<keyword evidence="5 8" id="KW-1133">Transmembrane helix</keyword>
<evidence type="ECO:0000313" key="10">
    <source>
        <dbReference type="EMBL" id="CAB9500255.1"/>
    </source>
</evidence>
<dbReference type="SUPFAM" id="SSF47473">
    <property type="entry name" value="EF-hand"/>
    <property type="match status" value="1"/>
</dbReference>
<sequence length="554" mass="60300">MFPSIEPSDVGVTGLLWLFGSYGYALYSASSLISEGSELLLMIPSMAGLVGGVVLPVLGAVPDGAIILFSGLGSIEEAQESLAVGVGALAGSTIMLLTVTFALAIFGGRVDVDAGGTPNYTSKPKLTPKSSIIDEFMATGVATSKAVKQGGLIMAFTTIPFFLIQLPASFIHTPSEDVSQAEHWWALTGLIICIVGLVAYMKKQLEFSNEGQDQEKRVAAVKKLLLQGKVSLSGALGAAILEPDMHISTENMPEYKNMDADTDANNALPPKVHEYLKEVLLDAFLTYDNNRDGTLDRIEVYRFFRDFHESIKPDEMDSLFKKFDNDKDGAYSFDEFIAMAYTFIMEREHDERTGSETRDAGDQANGEIVKGILAEGEEEEEEVPADFTDLPPDQQQSAIKKRAFFMLAIGTTLVVIFSDPMVDVMQEVAVRIGVPPFYVAFILAPLASNLSEVVASYYYASKKTRKTMSVSLSALEGAAAMNNTFCLSIFMGLIFFRGLAWEYTAETIAILVVEFAVAAIVQKDILTTFHGVLLMLIFPLSIAFVALMEFLGFD</sequence>
<dbReference type="CDD" id="cd00051">
    <property type="entry name" value="EFh"/>
    <property type="match status" value="1"/>
</dbReference>
<gene>
    <name evidence="10" type="ORF">SEMRO_79_G042880.1</name>
</gene>
<feature type="transmembrane region" description="Helical" evidence="8">
    <location>
        <begin position="183"/>
        <end position="201"/>
    </location>
</feature>
<comment type="caution">
    <text evidence="10">The sequence shown here is derived from an EMBL/GenBank/DDBJ whole genome shotgun (WGS) entry which is preliminary data.</text>
</comment>
<proteinExistence type="predicted"/>
<evidence type="ECO:0000313" key="11">
    <source>
        <dbReference type="Proteomes" id="UP001153069"/>
    </source>
</evidence>
<keyword evidence="6" id="KW-0406">Ion transport</keyword>
<dbReference type="GO" id="GO:0015369">
    <property type="term" value="F:calcium:proton antiporter activity"/>
    <property type="evidence" value="ECO:0007669"/>
    <property type="project" value="TreeGrafter"/>
</dbReference>
<evidence type="ECO:0000256" key="4">
    <source>
        <dbReference type="ARBA" id="ARBA00022837"/>
    </source>
</evidence>
<evidence type="ECO:0000256" key="5">
    <source>
        <dbReference type="ARBA" id="ARBA00022989"/>
    </source>
</evidence>
<comment type="subcellular location">
    <subcellularLocation>
        <location evidence="1">Endomembrane system</location>
        <topology evidence="1">Multi-pass membrane protein</topology>
    </subcellularLocation>
</comment>
<evidence type="ECO:0000259" key="9">
    <source>
        <dbReference type="PROSITE" id="PS50222"/>
    </source>
</evidence>
<dbReference type="Pfam" id="PF13499">
    <property type="entry name" value="EF-hand_7"/>
    <property type="match status" value="1"/>
</dbReference>
<dbReference type="OrthoDB" id="26525at2759"/>
<dbReference type="SMART" id="SM00054">
    <property type="entry name" value="EFh"/>
    <property type="match status" value="2"/>
</dbReference>
<evidence type="ECO:0000256" key="1">
    <source>
        <dbReference type="ARBA" id="ARBA00004127"/>
    </source>
</evidence>
<feature type="transmembrane region" description="Helical" evidence="8">
    <location>
        <begin position="403"/>
        <end position="422"/>
    </location>
</feature>
<evidence type="ECO:0000256" key="3">
    <source>
        <dbReference type="ARBA" id="ARBA00022692"/>
    </source>
</evidence>
<feature type="transmembrane region" description="Helical" evidence="8">
    <location>
        <begin position="81"/>
        <end position="106"/>
    </location>
</feature>
<dbReference type="InterPro" id="IPR018247">
    <property type="entry name" value="EF_Hand_1_Ca_BS"/>
</dbReference>
<dbReference type="InterPro" id="IPR011992">
    <property type="entry name" value="EF-hand-dom_pair"/>
</dbReference>
<evidence type="ECO:0000256" key="7">
    <source>
        <dbReference type="ARBA" id="ARBA00023136"/>
    </source>
</evidence>
<dbReference type="InterPro" id="IPR004837">
    <property type="entry name" value="NaCa_Exmemb"/>
</dbReference>
<dbReference type="EMBL" id="CAICTM010000078">
    <property type="protein sequence ID" value="CAB9500255.1"/>
    <property type="molecule type" value="Genomic_DNA"/>
</dbReference>
<dbReference type="Gene3D" id="1.10.238.10">
    <property type="entry name" value="EF-hand"/>
    <property type="match status" value="1"/>
</dbReference>
<protein>
    <submittedName>
        <fullName evidence="10">Sodium/calcium exchanger</fullName>
    </submittedName>
</protein>
<evidence type="ECO:0000256" key="2">
    <source>
        <dbReference type="ARBA" id="ARBA00022448"/>
    </source>
</evidence>
<dbReference type="Proteomes" id="UP001153069">
    <property type="component" value="Unassembled WGS sequence"/>
</dbReference>
<feature type="transmembrane region" description="Helical" evidence="8">
    <location>
        <begin position="152"/>
        <end position="171"/>
    </location>
</feature>
<name>A0A9N8DGS0_9STRA</name>
<dbReference type="AlphaFoldDB" id="A0A9N8DGS0"/>
<feature type="transmembrane region" description="Helical" evidence="8">
    <location>
        <begin position="533"/>
        <end position="553"/>
    </location>
</feature>